<feature type="compositionally biased region" description="Basic and acidic residues" evidence="1">
    <location>
        <begin position="384"/>
        <end position="401"/>
    </location>
</feature>
<accession>A0ABM9LA30</accession>
<name>A0ABM9LA30_9MYCO</name>
<feature type="compositionally biased region" description="Low complexity" evidence="1">
    <location>
        <begin position="422"/>
        <end position="449"/>
    </location>
</feature>
<dbReference type="RefSeq" id="WP_308480757.1">
    <property type="nucleotide sequence ID" value="NZ_OY726397.1"/>
</dbReference>
<reference evidence="2 3" key="1">
    <citation type="submission" date="2023-08" db="EMBL/GenBank/DDBJ databases">
        <authorList>
            <person name="Folkvardsen B D."/>
            <person name="Norman A."/>
        </authorList>
    </citation>
    <scope>NUCLEOTIDE SEQUENCE [LARGE SCALE GENOMIC DNA]</scope>
    <source>
        <strain evidence="2 3">Mu0053</strain>
    </source>
</reference>
<keyword evidence="3" id="KW-1185">Reference proteome</keyword>
<evidence type="ECO:0008006" key="4">
    <source>
        <dbReference type="Google" id="ProtNLM"/>
    </source>
</evidence>
<evidence type="ECO:0000313" key="3">
    <source>
        <dbReference type="Proteomes" id="UP001190465"/>
    </source>
</evidence>
<protein>
    <recommendedName>
        <fullName evidence="4">PE-PGRS family protein</fullName>
    </recommendedName>
</protein>
<sequence length="456" mass="44759">MALVGAGAIAMSSITASTTEVQLPALQASSASVELSAVTNPLQLWGEVLGAAAGNIGALGESWLADPAPILTQIIANQLHSADILAGAAKATADGFKAALAPEGWTSFPAALQEAIALIAAGQYEAGFIGVASSFLLLGLPLIDGVSQAWPAIAQPFANTAELIKQLPVSLPALIVNGVISPLVAVAAASGHTLEALVAAAATADVAEFVNTVVDAPAILTGALLNGYEVYGSLSAGLLTPAQGWMPGGAVATMLSALAGIADAIKTPGTDRHDLLGSLPNLPGFGTVSPALEAAPDTTVAKTVTLDLTPRVDTALALTPSDSSSAATVVEVDAAVDAAPPALIEGSSALDAVEPDADDKAELSEAGTTSAKPAQQLRASLKSATDEVSKGLKGVRSDIKKSLKGLSGRSDKSTSGDSDTPDGAGRASAGATSGGSASDSTKSSDADSGGDSGSDG</sequence>
<proteinExistence type="predicted"/>
<dbReference type="Proteomes" id="UP001190465">
    <property type="component" value="Chromosome"/>
</dbReference>
<organism evidence="2 3">
    <name type="scientific">[Mycobacterium] burgundiense</name>
    <dbReference type="NCBI Taxonomy" id="3064286"/>
    <lineage>
        <taxon>Bacteria</taxon>
        <taxon>Bacillati</taxon>
        <taxon>Actinomycetota</taxon>
        <taxon>Actinomycetes</taxon>
        <taxon>Mycobacteriales</taxon>
        <taxon>Mycobacteriaceae</taxon>
        <taxon>Mycolicibacterium</taxon>
    </lineage>
</organism>
<gene>
    <name evidence="2" type="ORF">MU0053_000407</name>
</gene>
<dbReference type="EMBL" id="OY726397">
    <property type="protein sequence ID" value="CAJ1495506.1"/>
    <property type="molecule type" value="Genomic_DNA"/>
</dbReference>
<evidence type="ECO:0000313" key="2">
    <source>
        <dbReference type="EMBL" id="CAJ1495506.1"/>
    </source>
</evidence>
<evidence type="ECO:0000256" key="1">
    <source>
        <dbReference type="SAM" id="MobiDB-lite"/>
    </source>
</evidence>
<feature type="region of interest" description="Disordered" evidence="1">
    <location>
        <begin position="346"/>
        <end position="456"/>
    </location>
</feature>